<dbReference type="PANTHER" id="PTHR30349">
    <property type="entry name" value="PHAGE INTEGRASE-RELATED"/>
    <property type="match status" value="1"/>
</dbReference>
<dbReference type="AlphaFoldDB" id="A0A4C2EGW3"/>
<evidence type="ECO:0000256" key="4">
    <source>
        <dbReference type="PROSITE-ProRule" id="PRU01248"/>
    </source>
</evidence>
<dbReference type="Proteomes" id="UP000304382">
    <property type="component" value="Unassembled WGS sequence"/>
</dbReference>
<comment type="caution">
    <text evidence="8">The sequence shown here is derived from an EMBL/GenBank/DDBJ whole genome shotgun (WGS) entry which is preliminary data.</text>
</comment>
<dbReference type="InterPro" id="IPR013762">
    <property type="entry name" value="Integrase-like_cat_sf"/>
</dbReference>
<proteinExistence type="predicted"/>
<dbReference type="InterPro" id="IPR050090">
    <property type="entry name" value="Tyrosine_recombinase_XerCD"/>
</dbReference>
<dbReference type="Pfam" id="PF02899">
    <property type="entry name" value="Phage_int_SAM_1"/>
    <property type="match status" value="1"/>
</dbReference>
<dbReference type="GO" id="GO:0015074">
    <property type="term" value="P:DNA integration"/>
    <property type="evidence" value="ECO:0007669"/>
    <property type="project" value="UniProtKB-KW"/>
</dbReference>
<dbReference type="InterPro" id="IPR011010">
    <property type="entry name" value="DNA_brk_join_enz"/>
</dbReference>
<dbReference type="EMBL" id="BIXZ01000001">
    <property type="protein sequence ID" value="GCF12500.1"/>
    <property type="molecule type" value="Genomic_DNA"/>
</dbReference>
<dbReference type="GO" id="GO:0006310">
    <property type="term" value="P:DNA recombination"/>
    <property type="evidence" value="ECO:0007669"/>
    <property type="project" value="UniProtKB-KW"/>
</dbReference>
<protein>
    <submittedName>
        <fullName evidence="8">Integrase</fullName>
    </submittedName>
</protein>
<organism evidence="8 9">
    <name type="scientific">Haloarcula mannanilytica</name>
    <dbReference type="NCBI Taxonomy" id="2509225"/>
    <lineage>
        <taxon>Archaea</taxon>
        <taxon>Methanobacteriati</taxon>
        <taxon>Methanobacteriota</taxon>
        <taxon>Stenosarchaea group</taxon>
        <taxon>Halobacteria</taxon>
        <taxon>Halobacteriales</taxon>
        <taxon>Haloarculaceae</taxon>
        <taxon>Haloarcula</taxon>
    </lineage>
</organism>
<feature type="domain" description="Core-binding (CB)" evidence="7">
    <location>
        <begin position="9"/>
        <end position="94"/>
    </location>
</feature>
<feature type="region of interest" description="Disordered" evidence="5">
    <location>
        <begin position="194"/>
        <end position="216"/>
    </location>
</feature>
<dbReference type="SUPFAM" id="SSF56349">
    <property type="entry name" value="DNA breaking-rejoining enzymes"/>
    <property type="match status" value="1"/>
</dbReference>
<accession>A0A4C2EGW3</accession>
<gene>
    <name evidence="8" type="ORF">Harman_04350</name>
</gene>
<evidence type="ECO:0000256" key="2">
    <source>
        <dbReference type="ARBA" id="ARBA00023125"/>
    </source>
</evidence>
<keyword evidence="3" id="KW-0233">DNA recombination</keyword>
<dbReference type="PANTHER" id="PTHR30349:SF92">
    <property type="entry name" value="SITE-SPECIFIC RECOMBINASE"/>
    <property type="match status" value="1"/>
</dbReference>
<dbReference type="InterPro" id="IPR002104">
    <property type="entry name" value="Integrase_catalytic"/>
</dbReference>
<keyword evidence="2 4" id="KW-0238">DNA-binding</keyword>
<evidence type="ECO:0000256" key="1">
    <source>
        <dbReference type="ARBA" id="ARBA00022908"/>
    </source>
</evidence>
<evidence type="ECO:0000259" key="6">
    <source>
        <dbReference type="PROSITE" id="PS51898"/>
    </source>
</evidence>
<dbReference type="Pfam" id="PF00589">
    <property type="entry name" value="Phage_integrase"/>
    <property type="match status" value="1"/>
</dbReference>
<dbReference type="PROSITE" id="PS51900">
    <property type="entry name" value="CB"/>
    <property type="match status" value="1"/>
</dbReference>
<dbReference type="RefSeq" id="WP_137682188.1">
    <property type="nucleotide sequence ID" value="NZ_BIXZ01000001.1"/>
</dbReference>
<reference evidence="8 9" key="1">
    <citation type="submission" date="2019-02" db="EMBL/GenBank/DDBJ databases">
        <title>Haloarcula mannanilyticum sp. nov., a mannan degrading haloarchaeon isolated from commercial salt.</title>
        <authorList>
            <person name="Enomoto S."/>
            <person name="Shimane Y."/>
            <person name="Kamekura M."/>
            <person name="Ito T."/>
            <person name="Moriya O."/>
            <person name="Ihara K."/>
            <person name="Takahashi-Ando N."/>
            <person name="Fukushima Y."/>
            <person name="Yoshida Y."/>
            <person name="Usama R."/>
            <person name="Takai K."/>
            <person name="Minegishi H."/>
        </authorList>
    </citation>
    <scope>NUCLEOTIDE SEQUENCE [LARGE SCALE GENOMIC DNA]</scope>
    <source>
        <strain evidence="8 9">MD130-1</strain>
    </source>
</reference>
<dbReference type="InterPro" id="IPR010998">
    <property type="entry name" value="Integrase_recombinase_N"/>
</dbReference>
<evidence type="ECO:0000256" key="5">
    <source>
        <dbReference type="SAM" id="MobiDB-lite"/>
    </source>
</evidence>
<name>A0A4C2EGW3_9EURY</name>
<dbReference type="PROSITE" id="PS51898">
    <property type="entry name" value="TYR_RECOMBINASE"/>
    <property type="match status" value="1"/>
</dbReference>
<dbReference type="InterPro" id="IPR044068">
    <property type="entry name" value="CB"/>
</dbReference>
<evidence type="ECO:0000313" key="9">
    <source>
        <dbReference type="Proteomes" id="UP000304382"/>
    </source>
</evidence>
<feature type="domain" description="Tyr recombinase" evidence="6">
    <location>
        <begin position="101"/>
        <end position="338"/>
    </location>
</feature>
<keyword evidence="1" id="KW-0229">DNA integration</keyword>
<dbReference type="Gene3D" id="1.10.150.130">
    <property type="match status" value="1"/>
</dbReference>
<evidence type="ECO:0000259" key="7">
    <source>
        <dbReference type="PROSITE" id="PS51900"/>
    </source>
</evidence>
<dbReference type="Gene3D" id="1.10.443.10">
    <property type="entry name" value="Intergrase catalytic core"/>
    <property type="match status" value="1"/>
</dbReference>
<dbReference type="GO" id="GO:0003677">
    <property type="term" value="F:DNA binding"/>
    <property type="evidence" value="ECO:0007669"/>
    <property type="project" value="UniProtKB-UniRule"/>
</dbReference>
<evidence type="ECO:0000313" key="8">
    <source>
        <dbReference type="EMBL" id="GCF12500.1"/>
    </source>
</evidence>
<sequence length="345" mass="38924">MSADTTASDAESDPVGYFLDDITYHGKSDRTRASYERVLRDFESFLGDGQQPSPVREASHRDCMSYVHSLRGTVEESTVATYASYLHRFFAYMTQVGVFESNPMTLVMEEMDESINTDPTRREIGLQSMRGFVDSITHPLERAIVVTLLKTGMRAGELCNLDIQDLNLDTPGPRPDIPVRAGLQGRPDSLFVAADPTRGEATNGEERTASNKRKRETTIPVDPELAAELRRWLAIRPDTQSPAEPLFVSTSGSWGKRLTPNMVHHIVESHAREFGWYMDGGGAEENVTPHYFRHFFTTHLRDRTGDRGVVKYLRGDVAQDVIDTYTHEWGTRVRDVYVAEIYSLL</sequence>
<dbReference type="CDD" id="cd00397">
    <property type="entry name" value="DNA_BRE_C"/>
    <property type="match status" value="1"/>
</dbReference>
<dbReference type="OrthoDB" id="142231at2157"/>
<keyword evidence="9" id="KW-1185">Reference proteome</keyword>
<dbReference type="InterPro" id="IPR004107">
    <property type="entry name" value="Integrase_SAM-like_N"/>
</dbReference>
<evidence type="ECO:0000256" key="3">
    <source>
        <dbReference type="ARBA" id="ARBA00023172"/>
    </source>
</evidence>